<dbReference type="EMBL" id="LNYG01000013">
    <property type="protein sequence ID" value="KTD08636.1"/>
    <property type="molecule type" value="Genomic_DNA"/>
</dbReference>
<feature type="region of interest" description="Disordered" evidence="2">
    <location>
        <begin position="466"/>
        <end position="490"/>
    </location>
</feature>
<organism evidence="3 4">
    <name type="scientific">Legionella jamestowniensis</name>
    <dbReference type="NCBI Taxonomy" id="455"/>
    <lineage>
        <taxon>Bacteria</taxon>
        <taxon>Pseudomonadati</taxon>
        <taxon>Pseudomonadota</taxon>
        <taxon>Gammaproteobacteria</taxon>
        <taxon>Legionellales</taxon>
        <taxon>Legionellaceae</taxon>
        <taxon>Legionella</taxon>
    </lineage>
</organism>
<reference evidence="3 4" key="1">
    <citation type="submission" date="2015-11" db="EMBL/GenBank/DDBJ databases">
        <title>Genomic analysis of 38 Legionella species identifies large and diverse effector repertoires.</title>
        <authorList>
            <person name="Burstein D."/>
            <person name="Amaro F."/>
            <person name="Zusman T."/>
            <person name="Lifshitz Z."/>
            <person name="Cohen O."/>
            <person name="Gilbert J.A."/>
            <person name="Pupko T."/>
            <person name="Shuman H.A."/>
            <person name="Segal G."/>
        </authorList>
    </citation>
    <scope>NUCLEOTIDE SEQUENCE [LARGE SCALE GENOMIC DNA]</scope>
    <source>
        <strain evidence="3 4">JA-26-G1-E2</strain>
    </source>
</reference>
<evidence type="ECO:0000313" key="3">
    <source>
        <dbReference type="EMBL" id="KTD08636.1"/>
    </source>
</evidence>
<dbReference type="STRING" id="455.Ljam_2831"/>
<comment type="caution">
    <text evidence="3">The sequence shown here is derived from an EMBL/GenBank/DDBJ whole genome shotgun (WGS) entry which is preliminary data.</text>
</comment>
<sequence>MPGLFNYPLFRYFSTTKELDKYFSLAKRKEFIQQYLDSIHLANGVSGTDTFTTYQKDHPKGLNDLLKFQVETGKKDDKGNPITMPALKGAHWDNLQKPDNAHAAPVKTAIKDALTETEALKTALAQYNADMKMLNERLQNPPLTGTPEEMQAYNSLIKNLPGMLHAAKVEAMDAIKKYQEGAKQNIEDLKTNSAFMNDFKNGTGLDDEEAKEAIDELAGSLEKANDSLLKQFETTSNESIITTHKGIQKEHDRIAFIAAMRTLEGKKFKDLQKAIDEAIEANEKKLNQTPGEHGEITLTPDSSQLRNIRVQDFPLKTITGRKINVLEDGSFNIQLPKFGVLFYNSYHQNVDYDMQSLAEAFKAAGNETVTINVNYDKDPEEAEEYARKMYESCINAGFEPDKISIIVNKAERKLTNPGKKDEAAGIFDGKEMSRFTATQKIAKKLKAVREDEAKPPKDTAEYKAKLAELRSAPMPTPQPDPTATPTTSPT</sequence>
<evidence type="ECO:0000313" key="4">
    <source>
        <dbReference type="Proteomes" id="UP000054715"/>
    </source>
</evidence>
<accession>A0A0W0ULK4</accession>
<evidence type="ECO:0000256" key="2">
    <source>
        <dbReference type="SAM" id="MobiDB-lite"/>
    </source>
</evidence>
<dbReference type="OrthoDB" id="5651348at2"/>
<dbReference type="PATRIC" id="fig|455.5.peg.2974"/>
<name>A0A0W0ULK4_9GAMM</name>
<evidence type="ECO:0000256" key="1">
    <source>
        <dbReference type="SAM" id="Coils"/>
    </source>
</evidence>
<dbReference type="RefSeq" id="WP_058450641.1">
    <property type="nucleotide sequence ID" value="NZ_CAAAJF010000001.1"/>
</dbReference>
<proteinExistence type="predicted"/>
<feature type="coiled-coil region" evidence="1">
    <location>
        <begin position="110"/>
        <end position="137"/>
    </location>
</feature>
<dbReference type="AlphaFoldDB" id="A0A0W0ULK4"/>
<protein>
    <submittedName>
        <fullName evidence="3">Coiled coil domain-containing protein</fullName>
    </submittedName>
</protein>
<gene>
    <name evidence="3" type="ORF">Ljam_2831</name>
</gene>
<dbReference type="Proteomes" id="UP000054715">
    <property type="component" value="Unassembled WGS sequence"/>
</dbReference>
<keyword evidence="1" id="KW-0175">Coiled coil</keyword>